<name>B6WUN1_9BACT</name>
<dbReference type="Proteomes" id="UP000003676">
    <property type="component" value="Unassembled WGS sequence"/>
</dbReference>
<sequence>MAHGAGGQGNRLLGQLFFKGRKFALGTGDAQLTALHTGNARGIIAAVLKTPQAFDDHRHRRTVPGISDNATHGDLLCDKGWWRGELSLRGEGNLFLAEKR</sequence>
<proteinExistence type="predicted"/>
<accession>B6WUN1</accession>
<dbReference type="EMBL" id="ABXU01000056">
    <property type="protein sequence ID" value="EEB33323.1"/>
    <property type="molecule type" value="Genomic_DNA"/>
</dbReference>
<feature type="non-terminal residue" evidence="1">
    <location>
        <position position="100"/>
    </location>
</feature>
<dbReference type="AlphaFoldDB" id="B6WUN1"/>
<reference evidence="1 2" key="1">
    <citation type="submission" date="2008-10" db="EMBL/GenBank/DDBJ databases">
        <title>Draft genome sequence of Desulvovibrio piger (ATCC 29098).</title>
        <authorList>
            <person name="Sudarsanam P."/>
            <person name="Ley R."/>
            <person name="Guruge J."/>
            <person name="Turnbaugh P.J."/>
            <person name="Mahowald M."/>
            <person name="Liep D."/>
            <person name="Gordon J."/>
        </authorList>
    </citation>
    <scope>NUCLEOTIDE SEQUENCE [LARGE SCALE GENOMIC DNA]</scope>
    <source>
        <strain evidence="1 2">ATCC 29098</strain>
    </source>
</reference>
<gene>
    <name evidence="1" type="ORF">DESPIG_01791</name>
</gene>
<protein>
    <submittedName>
        <fullName evidence="1">Uncharacterized protein</fullName>
    </submittedName>
</protein>
<evidence type="ECO:0000313" key="2">
    <source>
        <dbReference type="Proteomes" id="UP000003676"/>
    </source>
</evidence>
<comment type="caution">
    <text evidence="1">The sequence shown here is derived from an EMBL/GenBank/DDBJ whole genome shotgun (WGS) entry which is preliminary data.</text>
</comment>
<reference evidence="1 2" key="2">
    <citation type="submission" date="2008-10" db="EMBL/GenBank/DDBJ databases">
        <authorList>
            <person name="Fulton L."/>
            <person name="Clifton S."/>
            <person name="Fulton B."/>
            <person name="Xu J."/>
            <person name="Minx P."/>
            <person name="Pepin K.H."/>
            <person name="Johnson M."/>
            <person name="Bhonagiri V."/>
            <person name="Nash W.E."/>
            <person name="Mardis E.R."/>
            <person name="Wilson R.K."/>
        </authorList>
    </citation>
    <scope>NUCLEOTIDE SEQUENCE [LARGE SCALE GENOMIC DNA]</scope>
    <source>
        <strain evidence="1 2">ATCC 29098</strain>
    </source>
</reference>
<evidence type="ECO:0000313" key="1">
    <source>
        <dbReference type="EMBL" id="EEB33323.1"/>
    </source>
</evidence>
<dbReference type="HOGENOM" id="CLU_2311946_0_0_7"/>
<organism evidence="1 2">
    <name type="scientific">Desulfovibrio piger ATCC 29098</name>
    <dbReference type="NCBI Taxonomy" id="411464"/>
    <lineage>
        <taxon>Bacteria</taxon>
        <taxon>Pseudomonadati</taxon>
        <taxon>Thermodesulfobacteriota</taxon>
        <taxon>Desulfovibrionia</taxon>
        <taxon>Desulfovibrionales</taxon>
        <taxon>Desulfovibrionaceae</taxon>
        <taxon>Desulfovibrio</taxon>
    </lineage>
</organism>